<name>A0A3D8IEN9_9HELI</name>
<dbReference type="PANTHER" id="PTHR42709">
    <property type="entry name" value="ALKALINE PHOSPHATASE LIKE PROTEIN"/>
    <property type="match status" value="1"/>
</dbReference>
<dbReference type="EMBL" id="NXLQ01000024">
    <property type="protein sequence ID" value="RDU63465.1"/>
    <property type="molecule type" value="Genomic_DNA"/>
</dbReference>
<dbReference type="AlphaFoldDB" id="A0A3D8IEN9"/>
<keyword evidence="1" id="KW-0472">Membrane</keyword>
<evidence type="ECO:0000313" key="3">
    <source>
        <dbReference type="EMBL" id="RDU63465.1"/>
    </source>
</evidence>
<feature type="transmembrane region" description="Helical" evidence="1">
    <location>
        <begin position="49"/>
        <end position="70"/>
    </location>
</feature>
<evidence type="ECO:0000313" key="4">
    <source>
        <dbReference type="Proteomes" id="UP000256379"/>
    </source>
</evidence>
<feature type="transmembrane region" description="Helical" evidence="1">
    <location>
        <begin position="167"/>
        <end position="188"/>
    </location>
</feature>
<evidence type="ECO:0000256" key="1">
    <source>
        <dbReference type="SAM" id="Phobius"/>
    </source>
</evidence>
<keyword evidence="1" id="KW-1133">Transmembrane helix</keyword>
<gene>
    <name evidence="3" type="ORF">CQA53_08590</name>
</gene>
<protein>
    <submittedName>
        <fullName evidence="3">DedA family protein</fullName>
    </submittedName>
</protein>
<reference evidence="3 4" key="1">
    <citation type="submission" date="2018-04" db="EMBL/GenBank/DDBJ databases">
        <title>Novel Campyloabacter and Helicobacter Species and Strains.</title>
        <authorList>
            <person name="Mannion A.J."/>
            <person name="Shen Z."/>
            <person name="Fox J.G."/>
        </authorList>
    </citation>
    <scope>NUCLEOTIDE SEQUENCE [LARGE SCALE GENOMIC DNA]</scope>
    <source>
        <strain evidence="3 4">MIT 17-337</strain>
    </source>
</reference>
<accession>A0A3D8IEN9</accession>
<feature type="transmembrane region" description="Helical" evidence="1">
    <location>
        <begin position="20"/>
        <end position="43"/>
    </location>
</feature>
<dbReference type="RefSeq" id="WP_115543595.1">
    <property type="nucleotide sequence ID" value="NZ_NXLQ01000024.1"/>
</dbReference>
<sequence length="205" mass="23192">MQNEAFEILKDYSNLESFGYLILFLYCMGGGYVAIISAGVLSSLGKLDLSVSIALAIIGNTLGSSLFAIIARAQKKDIMKMFSKHRRKIAYLQIMVKKYDWGLFLISKFLHGVRTFVPLAVGISAYNIIKFLFINFIGAIIWGISLGMLGYYASGIFLEIIKILLQYPYMFPIVFIGIIIAVTFFLYIKKKLKQNTFIHSIHENQ</sequence>
<feature type="domain" description="VTT" evidence="2">
    <location>
        <begin position="32"/>
        <end position="151"/>
    </location>
</feature>
<dbReference type="OrthoDB" id="5372697at2"/>
<organism evidence="3 4">
    <name type="scientific">Helicobacter didelphidarum</name>
    <dbReference type="NCBI Taxonomy" id="2040648"/>
    <lineage>
        <taxon>Bacteria</taxon>
        <taxon>Pseudomonadati</taxon>
        <taxon>Campylobacterota</taxon>
        <taxon>Epsilonproteobacteria</taxon>
        <taxon>Campylobacterales</taxon>
        <taxon>Helicobacteraceae</taxon>
        <taxon>Helicobacter</taxon>
    </lineage>
</organism>
<keyword evidence="1" id="KW-0812">Transmembrane</keyword>
<dbReference type="PANTHER" id="PTHR42709:SF2">
    <property type="entry name" value="INNER MEMBRANE PROTEIN YOHD"/>
    <property type="match status" value="1"/>
</dbReference>
<comment type="caution">
    <text evidence="3">The sequence shown here is derived from an EMBL/GenBank/DDBJ whole genome shotgun (WGS) entry which is preliminary data.</text>
</comment>
<feature type="transmembrane region" description="Helical" evidence="1">
    <location>
        <begin position="140"/>
        <end position="161"/>
    </location>
</feature>
<proteinExistence type="predicted"/>
<dbReference type="Pfam" id="PF09335">
    <property type="entry name" value="VTT_dom"/>
    <property type="match status" value="1"/>
</dbReference>
<dbReference type="InterPro" id="IPR051311">
    <property type="entry name" value="DedA_domain"/>
</dbReference>
<evidence type="ECO:0000259" key="2">
    <source>
        <dbReference type="Pfam" id="PF09335"/>
    </source>
</evidence>
<dbReference type="Proteomes" id="UP000256379">
    <property type="component" value="Unassembled WGS sequence"/>
</dbReference>
<dbReference type="GO" id="GO:0005886">
    <property type="term" value="C:plasma membrane"/>
    <property type="evidence" value="ECO:0007669"/>
    <property type="project" value="TreeGrafter"/>
</dbReference>
<dbReference type="InterPro" id="IPR032816">
    <property type="entry name" value="VTT_dom"/>
</dbReference>
<keyword evidence="4" id="KW-1185">Reference proteome</keyword>